<dbReference type="CDD" id="cd02440">
    <property type="entry name" value="AdoMet_MTases"/>
    <property type="match status" value="1"/>
</dbReference>
<dbReference type="InterPro" id="IPR016461">
    <property type="entry name" value="COMT-like"/>
</dbReference>
<dbReference type="FunFam" id="3.40.50.12780:FF:000012">
    <property type="entry name" value="Non-ribosomal peptide synthetase"/>
    <property type="match status" value="1"/>
</dbReference>
<evidence type="ECO:0000256" key="2">
    <source>
        <dbReference type="ARBA" id="ARBA00022450"/>
    </source>
</evidence>
<gene>
    <name evidence="8" type="ORF">Aglo03_19660</name>
</gene>
<dbReference type="InterPro" id="IPR001077">
    <property type="entry name" value="COMT_C"/>
</dbReference>
<keyword evidence="6" id="KW-0949">S-adenosyl-L-methionine</keyword>
<evidence type="ECO:0000256" key="4">
    <source>
        <dbReference type="ARBA" id="ARBA00022603"/>
    </source>
</evidence>
<dbReference type="InterPro" id="IPR029063">
    <property type="entry name" value="SAM-dependent_MTases_sf"/>
</dbReference>
<dbReference type="CDD" id="cd12117">
    <property type="entry name" value="A_NRPS_Srf_like"/>
    <property type="match status" value="1"/>
</dbReference>
<reference evidence="8" key="1">
    <citation type="submission" date="2023-02" db="EMBL/GenBank/DDBJ databases">
        <title>Actinokineospora globicatena NBRC 15670.</title>
        <authorList>
            <person name="Ichikawa N."/>
            <person name="Sato H."/>
            <person name="Tonouchi N."/>
        </authorList>
    </citation>
    <scope>NUCLEOTIDE SEQUENCE</scope>
    <source>
        <strain evidence="8">NBRC 15670</strain>
    </source>
</reference>
<dbReference type="PROSITE" id="PS50075">
    <property type="entry name" value="CARRIER"/>
    <property type="match status" value="1"/>
</dbReference>
<dbReference type="NCBIfam" id="TIGR01733">
    <property type="entry name" value="AA-adenyl-dom"/>
    <property type="match status" value="1"/>
</dbReference>
<dbReference type="InterPro" id="IPR045851">
    <property type="entry name" value="AMP-bd_C_sf"/>
</dbReference>
<dbReference type="InterPro" id="IPR025110">
    <property type="entry name" value="AMP-bd_C"/>
</dbReference>
<organism evidence="8 9">
    <name type="scientific">Actinokineospora globicatena</name>
    <dbReference type="NCBI Taxonomy" id="103729"/>
    <lineage>
        <taxon>Bacteria</taxon>
        <taxon>Bacillati</taxon>
        <taxon>Actinomycetota</taxon>
        <taxon>Actinomycetes</taxon>
        <taxon>Pseudonocardiales</taxon>
        <taxon>Pseudonocardiaceae</taxon>
        <taxon>Actinokineospora</taxon>
    </lineage>
</organism>
<dbReference type="SUPFAM" id="SSF52777">
    <property type="entry name" value="CoA-dependent acyltransferases"/>
    <property type="match status" value="2"/>
</dbReference>
<keyword evidence="2" id="KW-0596">Phosphopantetheine</keyword>
<dbReference type="SUPFAM" id="SSF53335">
    <property type="entry name" value="S-adenosyl-L-methionine-dependent methyltransferases"/>
    <property type="match status" value="1"/>
</dbReference>
<dbReference type="Gene3D" id="3.30.559.30">
    <property type="entry name" value="Nonribosomal peptide synthetase, condensation domain"/>
    <property type="match status" value="1"/>
</dbReference>
<dbReference type="Gene3D" id="1.10.10.10">
    <property type="entry name" value="Winged helix-like DNA-binding domain superfamily/Winged helix DNA-binding domain"/>
    <property type="match status" value="1"/>
</dbReference>
<dbReference type="PANTHER" id="PTHR45527:SF1">
    <property type="entry name" value="FATTY ACID SYNTHASE"/>
    <property type="match status" value="1"/>
</dbReference>
<dbReference type="GO" id="GO:0032259">
    <property type="term" value="P:methylation"/>
    <property type="evidence" value="ECO:0007669"/>
    <property type="project" value="UniProtKB-KW"/>
</dbReference>
<dbReference type="InterPro" id="IPR036736">
    <property type="entry name" value="ACP-like_sf"/>
</dbReference>
<dbReference type="SUPFAM" id="SSF56801">
    <property type="entry name" value="Acetyl-CoA synthetase-like"/>
    <property type="match status" value="1"/>
</dbReference>
<dbReference type="Pfam" id="PF00501">
    <property type="entry name" value="AMP-binding"/>
    <property type="match status" value="1"/>
</dbReference>
<dbReference type="CDD" id="cd19531">
    <property type="entry name" value="LCL_NRPS-like"/>
    <property type="match status" value="1"/>
</dbReference>
<dbReference type="EMBL" id="BSSD01000002">
    <property type="protein sequence ID" value="GLW91150.1"/>
    <property type="molecule type" value="Genomic_DNA"/>
</dbReference>
<name>A0A9W6QM30_9PSEU</name>
<dbReference type="InterPro" id="IPR023213">
    <property type="entry name" value="CAT-like_dom_sf"/>
</dbReference>
<dbReference type="GO" id="GO:0008610">
    <property type="term" value="P:lipid biosynthetic process"/>
    <property type="evidence" value="ECO:0007669"/>
    <property type="project" value="UniProtKB-ARBA"/>
</dbReference>
<dbReference type="Proteomes" id="UP001165042">
    <property type="component" value="Unassembled WGS sequence"/>
</dbReference>
<dbReference type="Gene3D" id="3.40.50.150">
    <property type="entry name" value="Vaccinia Virus protein VP39"/>
    <property type="match status" value="1"/>
</dbReference>
<dbReference type="PANTHER" id="PTHR45527">
    <property type="entry name" value="NONRIBOSOMAL PEPTIDE SYNTHETASE"/>
    <property type="match status" value="1"/>
</dbReference>
<dbReference type="GO" id="GO:0043041">
    <property type="term" value="P:amino acid activation for nonribosomal peptide biosynthetic process"/>
    <property type="evidence" value="ECO:0007669"/>
    <property type="project" value="TreeGrafter"/>
</dbReference>
<dbReference type="GO" id="GO:0031177">
    <property type="term" value="F:phosphopantetheine binding"/>
    <property type="evidence" value="ECO:0007669"/>
    <property type="project" value="TreeGrafter"/>
</dbReference>
<dbReference type="PROSITE" id="PS51683">
    <property type="entry name" value="SAM_OMT_II"/>
    <property type="match status" value="1"/>
</dbReference>
<accession>A0A9W6QM30</accession>
<dbReference type="Gene3D" id="1.10.1200.10">
    <property type="entry name" value="ACP-like"/>
    <property type="match status" value="1"/>
</dbReference>
<dbReference type="RefSeq" id="WP_285609689.1">
    <property type="nucleotide sequence ID" value="NZ_BSSD01000002.1"/>
</dbReference>
<dbReference type="Pfam" id="PF13193">
    <property type="entry name" value="AMP-binding_C"/>
    <property type="match status" value="1"/>
</dbReference>
<dbReference type="GO" id="GO:0046983">
    <property type="term" value="F:protein dimerization activity"/>
    <property type="evidence" value="ECO:0007669"/>
    <property type="project" value="InterPro"/>
</dbReference>
<dbReference type="InterPro" id="IPR010071">
    <property type="entry name" value="AA_adenyl_dom"/>
</dbReference>
<evidence type="ECO:0000256" key="5">
    <source>
        <dbReference type="ARBA" id="ARBA00022679"/>
    </source>
</evidence>
<dbReference type="SUPFAM" id="SSF46785">
    <property type="entry name" value="Winged helix' DNA-binding domain"/>
    <property type="match status" value="1"/>
</dbReference>
<sequence length="1330" mass="142785">MLDLPQAERQAFTEGAAPAPHLDLVHALSFRAAGAALRLGVFDHLGDDPRPADAVAAAIGGDPRGVRVLLDALVGFGYASRDDEGYRATKAAAWFGTGYRSAFSFWHRVLVDQWADLEKSIVDGTPPRDFYGWLGANKAALEEFQSMLGELADAVAPQVAGVIPTSAKRLLDIGGGHARYATACCLANPDLRADIIDLPGSFDAGRAHAAVVGDRIDFRETDWATGDLGADYDVVLVFNVLHCLSPDRAEDLLRRAGRALRPGGTILILEETADVPTEAGALGAAWVPVSSLNLFHTQGGQIYGRDQFAEWLGGAGFAAPDETPISAAPTFTLFSATKEATEGRTLNAAQRQMLVFDRVRPDSTWYNVPLTVRITGPLDVERLRTALRLCWQWHEALRSTHDGDTATLGALPVLREVTVPDEAALAELREQELRTRFDLANEPPIRATLAKLADDVHELVLVTHHIATDGYSLTVLRQDILDWYGDPSHSPRAGYWPKPSDDHEADLAFWAEALADPPEDMALPFAAPADPSLAADVVPFHLSSDVTTTVREIARAGRSSPFMVLLTAFGVLLNRLGGGSDMVIGTPVAGRDDPGSESVVDCLVNMVALRLRLDGGATWAEAMNTVRSTALDAFDHTGAPFSDVVDRLIVSRSPHAHPVFQVAFAAPPSVDGSTTVDGVVFDFVSGTSTESLFDIEVQVFDHGDDMGGYLKFRTARFTRAQMTTVLDQFRTLLGGLDPAARLSDALLLTPHERHRAVSDWNDTATDYPRESTLVELVETRVDERPDAVAAVYGDEVLTYRELDERANRLAALLRERGIGLEDRVGISLGFGANWAVSALAVLKVGAAYVPLDPAYPAARLDHMCADSGVAIIVTDVVLQDSLAFPADRVDATLSPDTLAYIMYTSGSTGQPKGVGVTHRNIVRLVREIDYVHLGPDDAVAQVSTLSFDAATFELWGPLCAGGRIVGIPKDDLLSPPELAKTLRDNDVTLMFLTTALARRLAATSPDAIAGLRQLLTGGERMDTDTWSRLRSVPGLAVANAYGPTETTTFALTWAAEDLAPGEAVPIGRPIANSTAYVLDACLEPVAPGMVGEIHLGGDGVARGYINRPDLTADRFVPDPFGAPGSRLYRTGDLGRYRPDGLIEFVGRVDRQVKIRGFRIEPGEVEAVLRETGRVVDVTVQVRVDEELLVGYVVPADPAESMADLRAYLAGLLPDHLVPAVLVAMSALPLTQNGKLDVAALPDPFAGAPTSPPAEPTTEIERIVLDIWREVLGSPTIGLHDDFFALGGHSVKAGQVMARIRAELLVPASLRLIFDNPTVAGLAAVLPARRS</sequence>
<dbReference type="GO" id="GO:0044550">
    <property type="term" value="P:secondary metabolite biosynthetic process"/>
    <property type="evidence" value="ECO:0007669"/>
    <property type="project" value="TreeGrafter"/>
</dbReference>
<dbReference type="GO" id="GO:0005737">
    <property type="term" value="C:cytoplasm"/>
    <property type="evidence" value="ECO:0007669"/>
    <property type="project" value="TreeGrafter"/>
</dbReference>
<dbReference type="FunFam" id="2.30.38.10:FF:000001">
    <property type="entry name" value="Non-ribosomal peptide synthetase PvdI"/>
    <property type="match status" value="1"/>
</dbReference>
<evidence type="ECO:0000256" key="3">
    <source>
        <dbReference type="ARBA" id="ARBA00022553"/>
    </source>
</evidence>
<keyword evidence="5" id="KW-0808">Transferase</keyword>
<dbReference type="SUPFAM" id="SSF47336">
    <property type="entry name" value="ACP-like"/>
    <property type="match status" value="1"/>
</dbReference>
<dbReference type="InterPro" id="IPR020845">
    <property type="entry name" value="AMP-binding_CS"/>
</dbReference>
<evidence type="ECO:0000256" key="1">
    <source>
        <dbReference type="ARBA" id="ARBA00001957"/>
    </source>
</evidence>
<dbReference type="Gene3D" id="3.30.300.30">
    <property type="match status" value="1"/>
</dbReference>
<dbReference type="Pfam" id="PF08100">
    <property type="entry name" value="Dimerisation"/>
    <property type="match status" value="1"/>
</dbReference>
<dbReference type="Pfam" id="PF00550">
    <property type="entry name" value="PP-binding"/>
    <property type="match status" value="1"/>
</dbReference>
<keyword evidence="4" id="KW-0489">Methyltransferase</keyword>
<dbReference type="PROSITE" id="PS00455">
    <property type="entry name" value="AMP_BINDING"/>
    <property type="match status" value="1"/>
</dbReference>
<dbReference type="InterPro" id="IPR036390">
    <property type="entry name" value="WH_DNA-bd_sf"/>
</dbReference>
<comment type="caution">
    <text evidence="8">The sequence shown here is derived from an EMBL/GenBank/DDBJ whole genome shotgun (WGS) entry which is preliminary data.</text>
</comment>
<evidence type="ECO:0000313" key="9">
    <source>
        <dbReference type="Proteomes" id="UP001165042"/>
    </source>
</evidence>
<dbReference type="Gene3D" id="2.30.38.10">
    <property type="entry name" value="Luciferase, Domain 3"/>
    <property type="match status" value="1"/>
</dbReference>
<keyword evidence="3" id="KW-0597">Phosphoprotein</keyword>
<evidence type="ECO:0000259" key="7">
    <source>
        <dbReference type="PROSITE" id="PS50075"/>
    </source>
</evidence>
<comment type="cofactor">
    <cofactor evidence="1">
        <name>pantetheine 4'-phosphate</name>
        <dbReference type="ChEBI" id="CHEBI:47942"/>
    </cofactor>
</comment>
<feature type="domain" description="Carrier" evidence="7">
    <location>
        <begin position="1254"/>
        <end position="1329"/>
    </location>
</feature>
<dbReference type="GO" id="GO:0008171">
    <property type="term" value="F:O-methyltransferase activity"/>
    <property type="evidence" value="ECO:0007669"/>
    <property type="project" value="InterPro"/>
</dbReference>
<dbReference type="InterPro" id="IPR009081">
    <property type="entry name" value="PP-bd_ACP"/>
</dbReference>
<dbReference type="Gene3D" id="3.40.50.980">
    <property type="match status" value="2"/>
</dbReference>
<keyword evidence="9" id="KW-1185">Reference proteome</keyword>
<dbReference type="InterPro" id="IPR036388">
    <property type="entry name" value="WH-like_DNA-bd_sf"/>
</dbReference>
<protein>
    <recommendedName>
        <fullName evidence="7">Carrier domain-containing protein</fullName>
    </recommendedName>
</protein>
<evidence type="ECO:0000313" key="8">
    <source>
        <dbReference type="EMBL" id="GLW91150.1"/>
    </source>
</evidence>
<dbReference type="InterPro" id="IPR000873">
    <property type="entry name" value="AMP-dep_synth/lig_dom"/>
</dbReference>
<dbReference type="GO" id="GO:0072330">
    <property type="term" value="P:monocarboxylic acid biosynthetic process"/>
    <property type="evidence" value="ECO:0007669"/>
    <property type="project" value="UniProtKB-ARBA"/>
</dbReference>
<evidence type="ECO:0000256" key="6">
    <source>
        <dbReference type="ARBA" id="ARBA00022691"/>
    </source>
</evidence>
<dbReference type="Pfam" id="PF00891">
    <property type="entry name" value="Methyltransf_2"/>
    <property type="match status" value="1"/>
</dbReference>
<dbReference type="InterPro" id="IPR012967">
    <property type="entry name" value="COMT_dimerisation"/>
</dbReference>
<proteinExistence type="predicted"/>
<dbReference type="Gene3D" id="3.30.559.10">
    <property type="entry name" value="Chloramphenicol acetyltransferase-like domain"/>
    <property type="match status" value="1"/>
</dbReference>
<dbReference type="Pfam" id="PF00668">
    <property type="entry name" value="Condensation"/>
    <property type="match status" value="1"/>
</dbReference>
<dbReference type="FunFam" id="1.10.1200.10:FF:000016">
    <property type="entry name" value="Non-ribosomal peptide synthase"/>
    <property type="match status" value="1"/>
</dbReference>
<dbReference type="InterPro" id="IPR001242">
    <property type="entry name" value="Condensation_dom"/>
</dbReference>